<feature type="transmembrane region" description="Helical" evidence="9">
    <location>
        <begin position="260"/>
        <end position="281"/>
    </location>
</feature>
<name>A0ABU3PZV7_9ACTN</name>
<dbReference type="Proteomes" id="UP001268542">
    <property type="component" value="Unassembled WGS sequence"/>
</dbReference>
<comment type="similarity">
    <text evidence="2">Belongs to the glycosyltransferase 2 family.</text>
</comment>
<feature type="domain" description="Glycosyltransferase 2-like" evidence="10">
    <location>
        <begin position="32"/>
        <end position="194"/>
    </location>
</feature>
<keyword evidence="12" id="KW-1185">Reference proteome</keyword>
<dbReference type="InterPro" id="IPR029044">
    <property type="entry name" value="Nucleotide-diphossugar_trans"/>
</dbReference>
<dbReference type="PANTHER" id="PTHR48090">
    <property type="entry name" value="UNDECAPRENYL-PHOSPHATE 4-DEOXY-4-FORMAMIDO-L-ARABINOSE TRANSFERASE-RELATED"/>
    <property type="match status" value="1"/>
</dbReference>
<dbReference type="EC" id="2.4.-.-" evidence="11"/>
<organism evidence="11 12">
    <name type="scientific">Nocardioides imazamoxiresistens</name>
    <dbReference type="NCBI Taxonomy" id="3231893"/>
    <lineage>
        <taxon>Bacteria</taxon>
        <taxon>Bacillati</taxon>
        <taxon>Actinomycetota</taxon>
        <taxon>Actinomycetes</taxon>
        <taxon>Propionibacteriales</taxon>
        <taxon>Nocardioidaceae</taxon>
        <taxon>Nocardioides</taxon>
    </lineage>
</organism>
<dbReference type="CDD" id="cd04187">
    <property type="entry name" value="DPM1_like_bac"/>
    <property type="match status" value="1"/>
</dbReference>
<comment type="subcellular location">
    <subcellularLocation>
        <location evidence="1">Membrane</location>
        <topology evidence="1">Multi-pass membrane protein</topology>
    </subcellularLocation>
</comment>
<feature type="transmembrane region" description="Helical" evidence="9">
    <location>
        <begin position="287"/>
        <end position="315"/>
    </location>
</feature>
<evidence type="ECO:0000256" key="1">
    <source>
        <dbReference type="ARBA" id="ARBA00004141"/>
    </source>
</evidence>
<evidence type="ECO:0000313" key="12">
    <source>
        <dbReference type="Proteomes" id="UP001268542"/>
    </source>
</evidence>
<dbReference type="InterPro" id="IPR001173">
    <property type="entry name" value="Glyco_trans_2-like"/>
</dbReference>
<reference evidence="11 12" key="1">
    <citation type="submission" date="2023-08" db="EMBL/GenBank/DDBJ databases">
        <title>Nocardioides seae sp. nov., a bacterium isolated from a soil.</title>
        <authorList>
            <person name="Wang X."/>
        </authorList>
    </citation>
    <scope>NUCLEOTIDE SEQUENCE [LARGE SCALE GENOMIC DNA]</scope>
    <source>
        <strain evidence="11 12">YZH12</strain>
    </source>
</reference>
<dbReference type="Pfam" id="PF00535">
    <property type="entry name" value="Glycos_transf_2"/>
    <property type="match status" value="1"/>
</dbReference>
<evidence type="ECO:0000256" key="8">
    <source>
        <dbReference type="SAM" id="MobiDB-lite"/>
    </source>
</evidence>
<feature type="compositionally biased region" description="Basic and acidic residues" evidence="8">
    <location>
        <begin position="339"/>
        <end position="365"/>
    </location>
</feature>
<comment type="caution">
    <text evidence="11">The sequence shown here is derived from an EMBL/GenBank/DDBJ whole genome shotgun (WGS) entry which is preliminary data.</text>
</comment>
<dbReference type="InterPro" id="IPR050256">
    <property type="entry name" value="Glycosyltransferase_2"/>
</dbReference>
<dbReference type="PANTHER" id="PTHR48090:SF1">
    <property type="entry name" value="PROPHAGE BACTOPRENOL GLUCOSYL TRANSFERASE HOMOLOG"/>
    <property type="match status" value="1"/>
</dbReference>
<keyword evidence="5 9" id="KW-0812">Transmembrane</keyword>
<proteinExistence type="inferred from homology"/>
<evidence type="ECO:0000256" key="2">
    <source>
        <dbReference type="ARBA" id="ARBA00006739"/>
    </source>
</evidence>
<feature type="compositionally biased region" description="Low complexity" evidence="8">
    <location>
        <begin position="1"/>
        <end position="13"/>
    </location>
</feature>
<dbReference type="SUPFAM" id="SSF53448">
    <property type="entry name" value="Nucleotide-diphospho-sugar transferases"/>
    <property type="match status" value="1"/>
</dbReference>
<evidence type="ECO:0000256" key="3">
    <source>
        <dbReference type="ARBA" id="ARBA00022676"/>
    </source>
</evidence>
<evidence type="ECO:0000256" key="9">
    <source>
        <dbReference type="SAM" id="Phobius"/>
    </source>
</evidence>
<gene>
    <name evidence="11" type="ORF">RDV89_17075</name>
</gene>
<evidence type="ECO:0000256" key="7">
    <source>
        <dbReference type="ARBA" id="ARBA00023136"/>
    </source>
</evidence>
<evidence type="ECO:0000313" key="11">
    <source>
        <dbReference type="EMBL" id="MDT9594803.1"/>
    </source>
</evidence>
<feature type="region of interest" description="Disordered" evidence="8">
    <location>
        <begin position="337"/>
        <end position="365"/>
    </location>
</feature>
<keyword evidence="4 11" id="KW-0808">Transferase</keyword>
<evidence type="ECO:0000259" key="10">
    <source>
        <dbReference type="Pfam" id="PF00535"/>
    </source>
</evidence>
<accession>A0ABU3PZV7</accession>
<evidence type="ECO:0000256" key="6">
    <source>
        <dbReference type="ARBA" id="ARBA00022989"/>
    </source>
</evidence>
<keyword evidence="6 9" id="KW-1133">Transmembrane helix</keyword>
<dbReference type="GO" id="GO:0016757">
    <property type="term" value="F:glycosyltransferase activity"/>
    <property type="evidence" value="ECO:0007669"/>
    <property type="project" value="UniProtKB-KW"/>
</dbReference>
<sequence>MSTEHPTTSATTTDPEGEPTMTAPQRRRVAYVLPVYDEQDNVATFQAALAEATARRDDLDFEFVYVDDGSRDASLERLLALRAADERVTVLALSRNHGHQLAVTAGLDAVTGSADAVVVMDTDLQDPPAVSLELIEVWERGVDVVYAQRRTRRDSAFKRATAWLFYWLLARLAEIEIPRNTGDFRLMDARVVAEVGRYREHNRFLRGIVAQVGFRQEAVLFDRDERLAGSTGYPLRKMLSFAGHGIMGFSTTPLRMISRAGILISVLSVLGAVYVVFLRFFRPDEVVPGWAFIMVALFLLSGLQLIMMGVIGSYLGRVFVEVQGRPLYSVALAARGHGAPRDEPSDRPVDRPSGHPSDQPRRAVR</sequence>
<protein>
    <submittedName>
        <fullName evidence="11">Glycosyltransferase family 2 protein</fullName>
        <ecNumber evidence="11">2.4.-.-</ecNumber>
    </submittedName>
</protein>
<dbReference type="RefSeq" id="WP_315734939.1">
    <property type="nucleotide sequence ID" value="NZ_JAVYII010000008.1"/>
</dbReference>
<dbReference type="EMBL" id="JAVYII010000008">
    <property type="protein sequence ID" value="MDT9594803.1"/>
    <property type="molecule type" value="Genomic_DNA"/>
</dbReference>
<evidence type="ECO:0000256" key="5">
    <source>
        <dbReference type="ARBA" id="ARBA00022692"/>
    </source>
</evidence>
<feature type="region of interest" description="Disordered" evidence="8">
    <location>
        <begin position="1"/>
        <end position="25"/>
    </location>
</feature>
<dbReference type="Gene3D" id="3.90.550.10">
    <property type="entry name" value="Spore Coat Polysaccharide Biosynthesis Protein SpsA, Chain A"/>
    <property type="match status" value="1"/>
</dbReference>
<keyword evidence="7 9" id="KW-0472">Membrane</keyword>
<keyword evidence="3 11" id="KW-0328">Glycosyltransferase</keyword>
<evidence type="ECO:0000256" key="4">
    <source>
        <dbReference type="ARBA" id="ARBA00022679"/>
    </source>
</evidence>